<dbReference type="GO" id="GO:0008615">
    <property type="term" value="P:pyridoxine biosynthetic process"/>
    <property type="evidence" value="ECO:0007669"/>
    <property type="project" value="UniProtKB-KW"/>
</dbReference>
<dbReference type="Pfam" id="PF02826">
    <property type="entry name" value="2-Hacid_dh_C"/>
    <property type="match status" value="1"/>
</dbReference>
<keyword evidence="1" id="KW-0963">Cytoplasm</keyword>
<reference evidence="8" key="1">
    <citation type="submission" date="2022-06" db="EMBL/GenBank/DDBJ databases">
        <title>Gracilimonas sp. CAU 1638 isolated from sea sediment.</title>
        <authorList>
            <person name="Kim W."/>
        </authorList>
    </citation>
    <scope>NUCLEOTIDE SEQUENCE</scope>
    <source>
        <strain evidence="8">CAU 1638</strain>
    </source>
</reference>
<evidence type="ECO:0000256" key="2">
    <source>
        <dbReference type="ARBA" id="ARBA00023002"/>
    </source>
</evidence>
<evidence type="ECO:0000313" key="8">
    <source>
        <dbReference type="EMBL" id="MCP9291957.1"/>
    </source>
</evidence>
<keyword evidence="2 5" id="KW-0560">Oxidoreductase</keyword>
<accession>A0A9X2RFV1</accession>
<dbReference type="SUPFAM" id="SSF51735">
    <property type="entry name" value="NAD(P)-binding Rossmann-fold domains"/>
    <property type="match status" value="1"/>
</dbReference>
<dbReference type="GO" id="GO:0016618">
    <property type="term" value="F:hydroxypyruvate reductase [NAD(P)H] activity"/>
    <property type="evidence" value="ECO:0007669"/>
    <property type="project" value="TreeGrafter"/>
</dbReference>
<evidence type="ECO:0000259" key="6">
    <source>
        <dbReference type="Pfam" id="PF00389"/>
    </source>
</evidence>
<dbReference type="GO" id="GO:0030267">
    <property type="term" value="F:glyoxylate reductase (NADPH) activity"/>
    <property type="evidence" value="ECO:0007669"/>
    <property type="project" value="TreeGrafter"/>
</dbReference>
<dbReference type="AlphaFoldDB" id="A0A9X2RFV1"/>
<evidence type="ECO:0000259" key="7">
    <source>
        <dbReference type="Pfam" id="PF02826"/>
    </source>
</evidence>
<sequence>MIHVSADQNLYKIKELIPPQTELSLYDPSQGIPDLSQADAMLLRTVTHLTEESFPNPPATLKFIGTGSSGTDHLDNEHLEGKGITLASSNGCNARAVAEYVMTALLLWKEKKQPKESFGKIGVIGVGKAGSAVVDLLSNFDIDCVLYDPPRQQRDPDFTPASLQEVLDCDILTFHAPLSKKGPHATYHWLDEEKLAGKSFKLIINAARGGVIDELALMKYYVEGKIGDYILDVWEREPDFNTEVAKHAFIATPHIAGYSEQAKVNATKMICDQLAAFFELGSGSADYEIPERIEDLAHIQYDLTKLITRLNPILGYDKALRDLSDRPDKGVLFRNLRNEWPLRYEYASLKIRKELLREFKEIHMLGVQPI</sequence>
<dbReference type="InterPro" id="IPR020921">
    <property type="entry name" value="Erythronate-4-P_DHase"/>
</dbReference>
<evidence type="ECO:0000313" key="9">
    <source>
        <dbReference type="Proteomes" id="UP001139125"/>
    </source>
</evidence>
<dbReference type="Pfam" id="PF00389">
    <property type="entry name" value="2-Hacid_dh"/>
    <property type="match status" value="1"/>
</dbReference>
<dbReference type="RefSeq" id="WP_255134831.1">
    <property type="nucleotide sequence ID" value="NZ_JANDBC010000002.1"/>
</dbReference>
<keyword evidence="9" id="KW-1185">Reference proteome</keyword>
<evidence type="ECO:0000256" key="5">
    <source>
        <dbReference type="RuleBase" id="RU003719"/>
    </source>
</evidence>
<evidence type="ECO:0000256" key="4">
    <source>
        <dbReference type="ARBA" id="ARBA00023096"/>
    </source>
</evidence>
<dbReference type="InterPro" id="IPR036291">
    <property type="entry name" value="NAD(P)-bd_dom_sf"/>
</dbReference>
<feature type="domain" description="D-isomer specific 2-hydroxyacid dehydrogenase NAD-binding" evidence="7">
    <location>
        <begin position="119"/>
        <end position="256"/>
    </location>
</feature>
<dbReference type="Gene3D" id="3.40.50.720">
    <property type="entry name" value="NAD(P)-binding Rossmann-like Domain"/>
    <property type="match status" value="2"/>
</dbReference>
<dbReference type="SUPFAM" id="SSF52283">
    <property type="entry name" value="Formate/glycerate dehydrogenase catalytic domain-like"/>
    <property type="match status" value="1"/>
</dbReference>
<protein>
    <submittedName>
        <fullName evidence="8">4-phosphoerythronate dehydrogenase</fullName>
    </submittedName>
</protein>
<dbReference type="EMBL" id="JANDBC010000002">
    <property type="protein sequence ID" value="MCP9291957.1"/>
    <property type="molecule type" value="Genomic_DNA"/>
</dbReference>
<organism evidence="8 9">
    <name type="scientific">Gracilimonas sediminicola</name>
    <dbReference type="NCBI Taxonomy" id="2952158"/>
    <lineage>
        <taxon>Bacteria</taxon>
        <taxon>Pseudomonadati</taxon>
        <taxon>Balneolota</taxon>
        <taxon>Balneolia</taxon>
        <taxon>Balneolales</taxon>
        <taxon>Balneolaceae</taxon>
        <taxon>Gracilimonas</taxon>
    </lineage>
</organism>
<comment type="caution">
    <text evidence="8">The sequence shown here is derived from an EMBL/GenBank/DDBJ whole genome shotgun (WGS) entry which is preliminary data.</text>
</comment>
<keyword evidence="3" id="KW-0520">NAD</keyword>
<comment type="similarity">
    <text evidence="5">Belongs to the D-isomer specific 2-hydroxyacid dehydrogenase family.</text>
</comment>
<dbReference type="PANTHER" id="PTHR10996">
    <property type="entry name" value="2-HYDROXYACID DEHYDROGENASE-RELATED"/>
    <property type="match status" value="1"/>
</dbReference>
<feature type="domain" description="D-isomer specific 2-hydroxyacid dehydrogenase catalytic" evidence="6">
    <location>
        <begin position="33"/>
        <end position="279"/>
    </location>
</feature>
<dbReference type="InterPro" id="IPR006139">
    <property type="entry name" value="D-isomer_2_OHA_DH_cat_dom"/>
</dbReference>
<dbReference type="Proteomes" id="UP001139125">
    <property type="component" value="Unassembled WGS sequence"/>
</dbReference>
<dbReference type="InterPro" id="IPR006140">
    <property type="entry name" value="D-isomer_DH_NAD-bd"/>
</dbReference>
<dbReference type="GO" id="GO:0005829">
    <property type="term" value="C:cytosol"/>
    <property type="evidence" value="ECO:0007669"/>
    <property type="project" value="TreeGrafter"/>
</dbReference>
<dbReference type="GO" id="GO:0051287">
    <property type="term" value="F:NAD binding"/>
    <property type="evidence" value="ECO:0007669"/>
    <property type="project" value="InterPro"/>
</dbReference>
<dbReference type="PANTHER" id="PTHR10996:SF178">
    <property type="entry name" value="2-HYDROXYACID DEHYDROGENASE YGL185C-RELATED"/>
    <property type="match status" value="1"/>
</dbReference>
<dbReference type="GO" id="GO:0033711">
    <property type="term" value="F:4-phosphoerythronate dehydrogenase activity"/>
    <property type="evidence" value="ECO:0007669"/>
    <property type="project" value="InterPro"/>
</dbReference>
<evidence type="ECO:0000256" key="3">
    <source>
        <dbReference type="ARBA" id="ARBA00023027"/>
    </source>
</evidence>
<evidence type="ECO:0000256" key="1">
    <source>
        <dbReference type="ARBA" id="ARBA00022490"/>
    </source>
</evidence>
<dbReference type="CDD" id="cd12158">
    <property type="entry name" value="ErythrP_dh"/>
    <property type="match status" value="1"/>
</dbReference>
<dbReference type="InterPro" id="IPR050223">
    <property type="entry name" value="D-isomer_2-hydroxyacid_DH"/>
</dbReference>
<gene>
    <name evidence="8" type="ORF">NM125_10255</name>
</gene>
<keyword evidence="4" id="KW-0664">Pyridoxine biosynthesis</keyword>
<name>A0A9X2RFV1_9BACT</name>
<proteinExistence type="inferred from homology"/>